<evidence type="ECO:0000259" key="1">
    <source>
        <dbReference type="PROSITE" id="PS50206"/>
    </source>
</evidence>
<dbReference type="Gene3D" id="3.40.250.10">
    <property type="entry name" value="Rhodanese-like domain"/>
    <property type="match status" value="1"/>
</dbReference>
<dbReference type="Proteomes" id="UP000195913">
    <property type="component" value="Unassembled WGS sequence"/>
</dbReference>
<evidence type="ECO:0000313" key="2">
    <source>
        <dbReference type="EMBL" id="SJM46955.1"/>
    </source>
</evidence>
<dbReference type="Pfam" id="PF00581">
    <property type="entry name" value="Rhodanese"/>
    <property type="match status" value="1"/>
</dbReference>
<name>A0A1R4ETM2_9MICC</name>
<accession>A0A1R4ETM2</accession>
<dbReference type="GO" id="GO:0016740">
    <property type="term" value="F:transferase activity"/>
    <property type="evidence" value="ECO:0007669"/>
    <property type="project" value="UniProtKB-KW"/>
</dbReference>
<keyword evidence="3" id="KW-1185">Reference proteome</keyword>
<reference evidence="2 3" key="1">
    <citation type="submission" date="2017-02" db="EMBL/GenBank/DDBJ databases">
        <authorList>
            <person name="Peterson S.W."/>
        </authorList>
    </citation>
    <scope>NUCLEOTIDE SEQUENCE [LARGE SCALE GENOMIC DNA]</scope>
    <source>
        <strain evidence="2 3">B Ar 00.02</strain>
    </source>
</reference>
<dbReference type="SMART" id="SM00450">
    <property type="entry name" value="RHOD"/>
    <property type="match status" value="1"/>
</dbReference>
<dbReference type="PROSITE" id="PS50206">
    <property type="entry name" value="RHODANESE_3"/>
    <property type="match status" value="1"/>
</dbReference>
<dbReference type="InterPro" id="IPR036873">
    <property type="entry name" value="Rhodanese-like_dom_sf"/>
</dbReference>
<gene>
    <name evidence="2" type="ORF">FM101_00700</name>
</gene>
<evidence type="ECO:0000313" key="3">
    <source>
        <dbReference type="Proteomes" id="UP000195913"/>
    </source>
</evidence>
<protein>
    <submittedName>
        <fullName evidence="2">COG0607: Rhodanese-related sulfurtransferase</fullName>
    </submittedName>
</protein>
<dbReference type="RefSeq" id="WP_086993987.1">
    <property type="nucleotide sequence ID" value="NZ_FUHW01000004.1"/>
</dbReference>
<dbReference type="CDD" id="cd00158">
    <property type="entry name" value="RHOD"/>
    <property type="match status" value="1"/>
</dbReference>
<sequence length="108" mass="11505">MSEFETVEVTGVPAGAKVLDVREDYEWAEGHAAGAVHIPMGDIPQRLEELDPDEDTYVICRTGGRSAQIAGWLVGQGYSAFNIAGGSGAWLEAGLPMKSENGQDPTVR</sequence>
<organism evidence="2 3">
    <name type="scientific">Arthrobacter rhombi</name>
    <dbReference type="NCBI Taxonomy" id="71253"/>
    <lineage>
        <taxon>Bacteria</taxon>
        <taxon>Bacillati</taxon>
        <taxon>Actinomycetota</taxon>
        <taxon>Actinomycetes</taxon>
        <taxon>Micrococcales</taxon>
        <taxon>Micrococcaceae</taxon>
        <taxon>Arthrobacter</taxon>
    </lineage>
</organism>
<dbReference type="EMBL" id="FUHW01000004">
    <property type="protein sequence ID" value="SJM46955.1"/>
    <property type="molecule type" value="Genomic_DNA"/>
</dbReference>
<dbReference type="SUPFAM" id="SSF52821">
    <property type="entry name" value="Rhodanese/Cell cycle control phosphatase"/>
    <property type="match status" value="1"/>
</dbReference>
<keyword evidence="2" id="KW-0808">Transferase</keyword>
<dbReference type="InterPro" id="IPR050229">
    <property type="entry name" value="GlpE_sulfurtransferase"/>
</dbReference>
<dbReference type="PANTHER" id="PTHR43031:SF17">
    <property type="entry name" value="SULFURTRANSFERASE YTWF-RELATED"/>
    <property type="match status" value="1"/>
</dbReference>
<dbReference type="InterPro" id="IPR001763">
    <property type="entry name" value="Rhodanese-like_dom"/>
</dbReference>
<proteinExistence type="predicted"/>
<dbReference type="PANTHER" id="PTHR43031">
    <property type="entry name" value="FAD-DEPENDENT OXIDOREDUCTASE"/>
    <property type="match status" value="1"/>
</dbReference>
<dbReference type="AlphaFoldDB" id="A0A1R4ETM2"/>
<feature type="domain" description="Rhodanese" evidence="1">
    <location>
        <begin position="12"/>
        <end position="99"/>
    </location>
</feature>